<evidence type="ECO:0000256" key="1">
    <source>
        <dbReference type="SAM" id="Coils"/>
    </source>
</evidence>
<gene>
    <name evidence="2" type="ORF">NMQ00_03825</name>
</gene>
<keyword evidence="1" id="KW-0175">Coiled coil</keyword>
<keyword evidence="3" id="KW-1185">Reference proteome</keyword>
<dbReference type="Proteomes" id="UP001060325">
    <property type="component" value="Chromosome"/>
</dbReference>
<organism evidence="2 3">
    <name type="scientific">Exiguobacterium aurantiacum</name>
    <dbReference type="NCBI Taxonomy" id="33987"/>
    <lineage>
        <taxon>Bacteria</taxon>
        <taxon>Bacillati</taxon>
        <taxon>Bacillota</taxon>
        <taxon>Bacilli</taxon>
        <taxon>Bacillales</taxon>
        <taxon>Bacillales Family XII. Incertae Sedis</taxon>
        <taxon>Exiguobacterium</taxon>
    </lineage>
</organism>
<evidence type="ECO:0000313" key="2">
    <source>
        <dbReference type="EMBL" id="UTT43643.1"/>
    </source>
</evidence>
<protein>
    <recommendedName>
        <fullName evidence="4">DUF904 domain-containing protein</fullName>
    </recommendedName>
</protein>
<dbReference type="EMBL" id="CP101462">
    <property type="protein sequence ID" value="UTT43643.1"/>
    <property type="molecule type" value="Genomic_DNA"/>
</dbReference>
<feature type="coiled-coil region" evidence="1">
    <location>
        <begin position="45"/>
        <end position="72"/>
    </location>
</feature>
<evidence type="ECO:0008006" key="4">
    <source>
        <dbReference type="Google" id="ProtNLM"/>
    </source>
</evidence>
<sequence length="85" mass="9961">MNEKKLSLELCSLRHTIDDLLISQEVLASERLHLQIENERLRLHARNHRHVVRDLRRQLERQQATQVHLEAALAAALQLQEAVDE</sequence>
<reference evidence="2" key="1">
    <citation type="submission" date="2022-07" db="EMBL/GenBank/DDBJ databases">
        <title>Complete genome of CX2.</title>
        <authorList>
            <person name="Cao G."/>
        </authorList>
    </citation>
    <scope>NUCLEOTIDE SEQUENCE</scope>
    <source>
        <strain evidence="2">CX2</strain>
    </source>
</reference>
<evidence type="ECO:0000313" key="3">
    <source>
        <dbReference type="Proteomes" id="UP001060325"/>
    </source>
</evidence>
<name>A0ABY5FQD4_9BACL</name>
<proteinExistence type="predicted"/>
<accession>A0ABY5FQD4</accession>
<dbReference type="RefSeq" id="WP_255178010.1">
    <property type="nucleotide sequence ID" value="NZ_CP101462.1"/>
</dbReference>